<gene>
    <name evidence="11" type="primary">mepA</name>
    <name evidence="11" type="ORF">Pla133_33570</name>
</gene>
<dbReference type="Pfam" id="PF01554">
    <property type="entry name" value="MatE"/>
    <property type="match status" value="2"/>
</dbReference>
<dbReference type="GO" id="GO:0042910">
    <property type="term" value="F:xenobiotic transmembrane transporter activity"/>
    <property type="evidence" value="ECO:0007669"/>
    <property type="project" value="InterPro"/>
</dbReference>
<keyword evidence="3" id="KW-0050">Antiport</keyword>
<dbReference type="InterPro" id="IPR002528">
    <property type="entry name" value="MATE_fam"/>
</dbReference>
<evidence type="ECO:0000256" key="7">
    <source>
        <dbReference type="ARBA" id="ARBA00023065"/>
    </source>
</evidence>
<evidence type="ECO:0000256" key="9">
    <source>
        <dbReference type="ARBA" id="ARBA00031636"/>
    </source>
</evidence>
<evidence type="ECO:0000256" key="4">
    <source>
        <dbReference type="ARBA" id="ARBA00022475"/>
    </source>
</evidence>
<dbReference type="InterPro" id="IPR048279">
    <property type="entry name" value="MdtK-like"/>
</dbReference>
<dbReference type="GO" id="GO:0015297">
    <property type="term" value="F:antiporter activity"/>
    <property type="evidence" value="ECO:0007669"/>
    <property type="project" value="UniProtKB-KW"/>
</dbReference>
<keyword evidence="6 10" id="KW-1133">Transmembrane helix</keyword>
<accession>A0A518BMQ0</accession>
<dbReference type="KEGG" id="pbap:Pla133_33570"/>
<feature type="transmembrane region" description="Helical" evidence="10">
    <location>
        <begin position="161"/>
        <end position="183"/>
    </location>
</feature>
<evidence type="ECO:0000256" key="6">
    <source>
        <dbReference type="ARBA" id="ARBA00022989"/>
    </source>
</evidence>
<dbReference type="Proteomes" id="UP000316921">
    <property type="component" value="Chromosome"/>
</dbReference>
<keyword evidence="2" id="KW-0813">Transport</keyword>
<evidence type="ECO:0000256" key="10">
    <source>
        <dbReference type="SAM" id="Phobius"/>
    </source>
</evidence>
<dbReference type="GO" id="GO:0005886">
    <property type="term" value="C:plasma membrane"/>
    <property type="evidence" value="ECO:0007669"/>
    <property type="project" value="UniProtKB-SubCell"/>
</dbReference>
<feature type="transmembrane region" description="Helical" evidence="10">
    <location>
        <begin position="306"/>
        <end position="326"/>
    </location>
</feature>
<sequence>MSEDVQPSPVPVREVLRYAWPVAIAFLLNNAYRINDQYWIQGLGESAQSAVGTSMFVFIMSFAVAFLAAGGALALGARAKGAGDETRFVRVARHTLALALFLGTAAALIVPPALPWIVDLLSLEGATATSAEQYMRVLFLGCAVLYLVPTLDDIFIARGRVWIPMGLNVIAIAVNFLLNPLLIYGSHAAEVMPGAPLVGLVARVGAALELEGMGIAGAGYATVASRVVSVLVGLALLRSLFAVPLRPRFAADFALLREIVRVSLPASLSIALYAGVYWTMFALVVAELPDAVKAGLGIGFQVFEGIAFPCFLGVGMAAASLVGQALGAGDRARALGVVGSSRRLGRMVGLTTAAGFFLLARPLGSLFTQDPDVLRETVLYVMVLGCSQYWVAVETVNERILLGSGHSRSIPWISGFGNVLRVPLAWTLALGLGLGPAGLWWAINLTTVLKATLFWREVEKREWLARIGA</sequence>
<dbReference type="AlphaFoldDB" id="A0A518BMQ0"/>
<feature type="transmembrane region" description="Helical" evidence="10">
    <location>
        <begin position="133"/>
        <end position="149"/>
    </location>
</feature>
<comment type="subcellular location">
    <subcellularLocation>
        <location evidence="1">Cell membrane</location>
        <topology evidence="1">Multi-pass membrane protein</topology>
    </subcellularLocation>
</comment>
<feature type="transmembrane region" description="Helical" evidence="10">
    <location>
        <begin position="96"/>
        <end position="118"/>
    </location>
</feature>
<evidence type="ECO:0000256" key="5">
    <source>
        <dbReference type="ARBA" id="ARBA00022692"/>
    </source>
</evidence>
<dbReference type="GO" id="GO:0006811">
    <property type="term" value="P:monoatomic ion transport"/>
    <property type="evidence" value="ECO:0007669"/>
    <property type="project" value="UniProtKB-KW"/>
</dbReference>
<keyword evidence="4" id="KW-1003">Cell membrane</keyword>
<dbReference type="PANTHER" id="PTHR43298:SF2">
    <property type="entry name" value="FMN_FAD EXPORTER YEEO-RELATED"/>
    <property type="match status" value="1"/>
</dbReference>
<organism evidence="11 12">
    <name type="scientific">Engelhardtia mirabilis</name>
    <dbReference type="NCBI Taxonomy" id="2528011"/>
    <lineage>
        <taxon>Bacteria</taxon>
        <taxon>Pseudomonadati</taxon>
        <taxon>Planctomycetota</taxon>
        <taxon>Planctomycetia</taxon>
        <taxon>Planctomycetia incertae sedis</taxon>
        <taxon>Engelhardtia</taxon>
    </lineage>
</organism>
<evidence type="ECO:0000313" key="11">
    <source>
        <dbReference type="EMBL" id="QDU68262.1"/>
    </source>
</evidence>
<dbReference type="EMBL" id="CP036287">
    <property type="protein sequence ID" value="QDU68262.1"/>
    <property type="molecule type" value="Genomic_DNA"/>
</dbReference>
<feature type="transmembrane region" description="Helical" evidence="10">
    <location>
        <begin position="262"/>
        <end position="286"/>
    </location>
</feature>
<evidence type="ECO:0000256" key="2">
    <source>
        <dbReference type="ARBA" id="ARBA00022448"/>
    </source>
</evidence>
<evidence type="ECO:0000256" key="8">
    <source>
        <dbReference type="ARBA" id="ARBA00023136"/>
    </source>
</evidence>
<dbReference type="NCBIfam" id="TIGR00797">
    <property type="entry name" value="matE"/>
    <property type="match status" value="1"/>
</dbReference>
<feature type="transmembrane region" description="Helical" evidence="10">
    <location>
        <begin position="347"/>
        <end position="367"/>
    </location>
</feature>
<evidence type="ECO:0000313" key="12">
    <source>
        <dbReference type="Proteomes" id="UP000316921"/>
    </source>
</evidence>
<keyword evidence="7" id="KW-0406">Ion transport</keyword>
<proteinExistence type="predicted"/>
<feature type="transmembrane region" description="Helical" evidence="10">
    <location>
        <begin position="218"/>
        <end position="241"/>
    </location>
</feature>
<reference evidence="11 12" key="1">
    <citation type="submission" date="2019-02" db="EMBL/GenBank/DDBJ databases">
        <title>Deep-cultivation of Planctomycetes and their phenomic and genomic characterization uncovers novel biology.</title>
        <authorList>
            <person name="Wiegand S."/>
            <person name="Jogler M."/>
            <person name="Boedeker C."/>
            <person name="Pinto D."/>
            <person name="Vollmers J."/>
            <person name="Rivas-Marin E."/>
            <person name="Kohn T."/>
            <person name="Peeters S.H."/>
            <person name="Heuer A."/>
            <person name="Rast P."/>
            <person name="Oberbeckmann S."/>
            <person name="Bunk B."/>
            <person name="Jeske O."/>
            <person name="Meyerdierks A."/>
            <person name="Storesund J.E."/>
            <person name="Kallscheuer N."/>
            <person name="Luecker S."/>
            <person name="Lage O.M."/>
            <person name="Pohl T."/>
            <person name="Merkel B.J."/>
            <person name="Hornburger P."/>
            <person name="Mueller R.-W."/>
            <person name="Bruemmer F."/>
            <person name="Labrenz M."/>
            <person name="Spormann A.M."/>
            <person name="Op den Camp H."/>
            <person name="Overmann J."/>
            <person name="Amann R."/>
            <person name="Jetten M.S.M."/>
            <person name="Mascher T."/>
            <person name="Medema M.H."/>
            <person name="Devos D.P."/>
            <person name="Kaster A.-K."/>
            <person name="Ovreas L."/>
            <person name="Rohde M."/>
            <person name="Galperin M.Y."/>
            <person name="Jogler C."/>
        </authorList>
    </citation>
    <scope>NUCLEOTIDE SEQUENCE [LARGE SCALE GENOMIC DNA]</scope>
    <source>
        <strain evidence="11 12">Pla133</strain>
    </source>
</reference>
<dbReference type="PANTHER" id="PTHR43298">
    <property type="entry name" value="MULTIDRUG RESISTANCE PROTEIN NORM-RELATED"/>
    <property type="match status" value="1"/>
</dbReference>
<dbReference type="RefSeq" id="WP_145067124.1">
    <property type="nucleotide sequence ID" value="NZ_CP036287.1"/>
</dbReference>
<feature type="transmembrane region" description="Helical" evidence="10">
    <location>
        <begin position="55"/>
        <end position="75"/>
    </location>
</feature>
<keyword evidence="5 10" id="KW-0812">Transmembrane</keyword>
<dbReference type="InterPro" id="IPR050222">
    <property type="entry name" value="MATE_MdtK"/>
</dbReference>
<name>A0A518BMQ0_9BACT</name>
<dbReference type="PIRSF" id="PIRSF006603">
    <property type="entry name" value="DinF"/>
    <property type="match status" value="1"/>
</dbReference>
<keyword evidence="8 10" id="KW-0472">Membrane</keyword>
<evidence type="ECO:0000256" key="1">
    <source>
        <dbReference type="ARBA" id="ARBA00004651"/>
    </source>
</evidence>
<protein>
    <recommendedName>
        <fullName evidence="9">Multidrug-efflux transporter</fullName>
    </recommendedName>
</protein>
<evidence type="ECO:0000256" key="3">
    <source>
        <dbReference type="ARBA" id="ARBA00022449"/>
    </source>
</evidence>
<keyword evidence="12" id="KW-1185">Reference proteome</keyword>